<dbReference type="Gene3D" id="1.10.260.40">
    <property type="entry name" value="lambda repressor-like DNA-binding domains"/>
    <property type="match status" value="1"/>
</dbReference>
<dbReference type="SUPFAM" id="SSF53822">
    <property type="entry name" value="Periplasmic binding protein-like I"/>
    <property type="match status" value="1"/>
</dbReference>
<organism evidence="5 6">
    <name type="scientific">Fischerella thermalis CCMEE 5330</name>
    <dbReference type="NCBI Taxonomy" id="2019670"/>
    <lineage>
        <taxon>Bacteria</taxon>
        <taxon>Bacillati</taxon>
        <taxon>Cyanobacteriota</taxon>
        <taxon>Cyanophyceae</taxon>
        <taxon>Nostocales</taxon>
        <taxon>Hapalosiphonaceae</taxon>
        <taxon>Fischerella</taxon>
    </lineage>
</organism>
<dbReference type="Gene3D" id="3.40.50.2300">
    <property type="match status" value="2"/>
</dbReference>
<dbReference type="InterPro" id="IPR000843">
    <property type="entry name" value="HTH_LacI"/>
</dbReference>
<feature type="domain" description="HTH lacI-type" evidence="4">
    <location>
        <begin position="2"/>
        <end position="56"/>
    </location>
</feature>
<name>A0A2N6MNL1_9CYAN</name>
<evidence type="ECO:0000259" key="4">
    <source>
        <dbReference type="PROSITE" id="PS50932"/>
    </source>
</evidence>
<dbReference type="PROSITE" id="PS50932">
    <property type="entry name" value="HTH_LACI_2"/>
    <property type="match status" value="1"/>
</dbReference>
<dbReference type="EMBL" id="NMQI01000029">
    <property type="protein sequence ID" value="PMB48373.1"/>
    <property type="molecule type" value="Genomic_DNA"/>
</dbReference>
<dbReference type="CDD" id="cd01392">
    <property type="entry name" value="HTH_LacI"/>
    <property type="match status" value="1"/>
</dbReference>
<dbReference type="Pfam" id="PF13377">
    <property type="entry name" value="Peripla_BP_3"/>
    <property type="match status" value="1"/>
</dbReference>
<comment type="caution">
    <text evidence="5">The sequence shown here is derived from an EMBL/GenBank/DDBJ whole genome shotgun (WGS) entry which is preliminary data.</text>
</comment>
<dbReference type="PANTHER" id="PTHR30146:SF120">
    <property type="entry name" value="ALANINE RACEMASE"/>
    <property type="match status" value="1"/>
</dbReference>
<evidence type="ECO:0000256" key="1">
    <source>
        <dbReference type="ARBA" id="ARBA00023015"/>
    </source>
</evidence>
<keyword evidence="1" id="KW-0805">Transcription regulation</keyword>
<accession>A0A2N6MNL1</accession>
<sequence length="345" mass="37498">MPTLQDVARLAGCSTATVSKVLSNTPYVAEDTRARVLEAVRQLNYRPNLAGRALSRGRTHIIGVVFPYVYDHIFRDPLVLAIVEGIENVLTDQGYSILLSTPRMTPEAADPMFEQLLRSGYVDGMIAIDSVPESNLAALADAYRVPLVVLGYHDTPYQVHCDDYAGGQLMMNYLLRLGHRKIGIIRIPEAKNIAVDERWRGICDALLAAGIDPATLPTAEGDYSTRSGAAAAAHLLERHPQLTAIASLNDRMAIGALQKLHELGRTVPDDISVIGYDNLTLSEMTSPPLTTVSQHASTLGERSAQMLLQVLHNEQPSIAVIAPTLRERASCAPLRAVDFAASRQS</sequence>
<keyword evidence="2" id="KW-0238">DNA-binding</keyword>
<dbReference type="InterPro" id="IPR028082">
    <property type="entry name" value="Peripla_BP_I"/>
</dbReference>
<protein>
    <recommendedName>
        <fullName evidence="4">HTH lacI-type domain-containing protein</fullName>
    </recommendedName>
</protein>
<dbReference type="InterPro" id="IPR046335">
    <property type="entry name" value="LacI/GalR-like_sensor"/>
</dbReference>
<evidence type="ECO:0000256" key="2">
    <source>
        <dbReference type="ARBA" id="ARBA00023125"/>
    </source>
</evidence>
<dbReference type="PANTHER" id="PTHR30146">
    <property type="entry name" value="LACI-RELATED TRANSCRIPTIONAL REPRESSOR"/>
    <property type="match status" value="1"/>
</dbReference>
<dbReference type="InterPro" id="IPR010982">
    <property type="entry name" value="Lambda_DNA-bd_dom_sf"/>
</dbReference>
<gene>
    <name evidence="5" type="ORF">CEN41_01215</name>
</gene>
<proteinExistence type="predicted"/>
<evidence type="ECO:0000313" key="5">
    <source>
        <dbReference type="EMBL" id="PMB48373.1"/>
    </source>
</evidence>
<dbReference type="SMART" id="SM00354">
    <property type="entry name" value="HTH_LACI"/>
    <property type="match status" value="1"/>
</dbReference>
<dbReference type="SUPFAM" id="SSF47413">
    <property type="entry name" value="lambda repressor-like DNA-binding domains"/>
    <property type="match status" value="1"/>
</dbReference>
<evidence type="ECO:0000313" key="6">
    <source>
        <dbReference type="Proteomes" id="UP000234966"/>
    </source>
</evidence>
<dbReference type="AlphaFoldDB" id="A0A2N6MNL1"/>
<reference evidence="5 6" key="1">
    <citation type="submission" date="2017-07" db="EMBL/GenBank/DDBJ databases">
        <title>Genomes of Fischerella (Mastigocladus) sp. strains.</title>
        <authorList>
            <person name="Miller S.R."/>
        </authorList>
    </citation>
    <scope>NUCLEOTIDE SEQUENCE [LARGE SCALE GENOMIC DNA]</scope>
    <source>
        <strain evidence="5 6">CCMEE 5330</strain>
    </source>
</reference>
<dbReference type="CDD" id="cd06267">
    <property type="entry name" value="PBP1_LacI_sugar_binding-like"/>
    <property type="match status" value="1"/>
</dbReference>
<dbReference type="Pfam" id="PF00356">
    <property type="entry name" value="LacI"/>
    <property type="match status" value="1"/>
</dbReference>
<dbReference type="GO" id="GO:0000976">
    <property type="term" value="F:transcription cis-regulatory region binding"/>
    <property type="evidence" value="ECO:0007669"/>
    <property type="project" value="TreeGrafter"/>
</dbReference>
<dbReference type="Proteomes" id="UP000234966">
    <property type="component" value="Unassembled WGS sequence"/>
</dbReference>
<keyword evidence="3" id="KW-0804">Transcription</keyword>
<evidence type="ECO:0000256" key="3">
    <source>
        <dbReference type="ARBA" id="ARBA00023163"/>
    </source>
</evidence>
<dbReference type="GO" id="GO:0003700">
    <property type="term" value="F:DNA-binding transcription factor activity"/>
    <property type="evidence" value="ECO:0007669"/>
    <property type="project" value="TreeGrafter"/>
</dbReference>